<organism evidence="1 2">
    <name type="scientific">Dehalogenimonas etheniformans</name>
    <dbReference type="NCBI Taxonomy" id="1536648"/>
    <lineage>
        <taxon>Bacteria</taxon>
        <taxon>Bacillati</taxon>
        <taxon>Chloroflexota</taxon>
        <taxon>Dehalococcoidia</taxon>
        <taxon>Dehalococcoidales</taxon>
        <taxon>Dehalococcoidaceae</taxon>
        <taxon>Dehalogenimonas</taxon>
    </lineage>
</organism>
<sequence>MITVEKRQTKSVNGWAQGFVEEPKVNAAVIEYFVSGVEYPASKESIIKKAEANRAPENLMKFYVYRLPERIYNCPSDLSFAAFASAYFFGQD</sequence>
<dbReference type="Proteomes" id="UP000235653">
    <property type="component" value="Unassembled WGS sequence"/>
</dbReference>
<dbReference type="RefSeq" id="WP_046736450.1">
    <property type="nucleotide sequence ID" value="NZ_CP058566.2"/>
</dbReference>
<proteinExistence type="predicted"/>
<gene>
    <name evidence="1" type="ORF">JP09_004740</name>
</gene>
<name>A0A2P5P7Z7_9CHLR</name>
<dbReference type="Pfam" id="PF11387">
    <property type="entry name" value="DUF2795"/>
    <property type="match status" value="1"/>
</dbReference>
<evidence type="ECO:0000313" key="2">
    <source>
        <dbReference type="Proteomes" id="UP000235653"/>
    </source>
</evidence>
<dbReference type="OrthoDB" id="6161020at2"/>
<protein>
    <submittedName>
        <fullName evidence="1">DUF2795 domain-containing protein</fullName>
    </submittedName>
</protein>
<dbReference type="InterPro" id="IPR021527">
    <property type="entry name" value="DUF2795"/>
</dbReference>
<accession>A0A2P5P7Z7</accession>
<evidence type="ECO:0000313" key="1">
    <source>
        <dbReference type="EMBL" id="PPD58414.1"/>
    </source>
</evidence>
<comment type="caution">
    <text evidence="1">The sequence shown here is derived from an EMBL/GenBank/DDBJ whole genome shotgun (WGS) entry which is preliminary data.</text>
</comment>
<reference evidence="1 2" key="1">
    <citation type="journal article" date="2017" name="ISME J.">
        <title>Grape pomace compost harbors organohalide-respiring Dehalogenimonas species with novel reductive dehalogenase genes.</title>
        <authorList>
            <person name="Yang Y."/>
            <person name="Higgins S.A."/>
            <person name="Yan J."/>
            <person name="Simsir B."/>
            <person name="Chourey K."/>
            <person name="Iyer R."/>
            <person name="Hettich R.L."/>
            <person name="Baldwin B."/>
            <person name="Ogles D.M."/>
            <person name="Loffler F.E."/>
        </authorList>
    </citation>
    <scope>NUCLEOTIDE SEQUENCE [LARGE SCALE GENOMIC DNA]</scope>
    <source>
        <strain evidence="1 2">GP</strain>
    </source>
</reference>
<keyword evidence="2" id="KW-1185">Reference proteome</keyword>
<dbReference type="EMBL" id="JQAN02000008">
    <property type="protein sequence ID" value="PPD58414.1"/>
    <property type="molecule type" value="Genomic_DNA"/>
</dbReference>
<dbReference type="AlphaFoldDB" id="A0A2P5P7Z7"/>